<organism evidence="2 3">
    <name type="scientific">Bdellovibrio bacteriovorus str. Tiberius</name>
    <dbReference type="NCBI Taxonomy" id="1069642"/>
    <lineage>
        <taxon>Bacteria</taxon>
        <taxon>Pseudomonadati</taxon>
        <taxon>Bdellovibrionota</taxon>
        <taxon>Bdellovibrionia</taxon>
        <taxon>Bdellovibrionales</taxon>
        <taxon>Pseudobdellovibrionaceae</taxon>
        <taxon>Bdellovibrio</taxon>
    </lineage>
</organism>
<evidence type="ECO:0000256" key="1">
    <source>
        <dbReference type="SAM" id="SignalP"/>
    </source>
</evidence>
<feature type="signal peptide" evidence="1">
    <location>
        <begin position="1"/>
        <end position="21"/>
    </location>
</feature>
<name>K7ZGH8_BDEBC</name>
<evidence type="ECO:0000313" key="3">
    <source>
        <dbReference type="Proteomes" id="UP000010074"/>
    </source>
</evidence>
<dbReference type="HOGENOM" id="CLU_064076_3_2_7"/>
<reference evidence="2 3" key="1">
    <citation type="journal article" date="2012" name="BMC Genomics">
        <title>Genome analysis of a simultaneously predatory and prey-independent, novel Bdellovibrio bacteriovorus from the River Tiber, supports in silico predictions of both ancient and recent lateral gene transfer from diverse bacteria.</title>
        <authorList>
            <person name="Hobley L."/>
            <person name="Lerner T.R."/>
            <person name="Williams L.E."/>
            <person name="Lambert C."/>
            <person name="Till R."/>
            <person name="Milner D.S."/>
            <person name="Basford S.M."/>
            <person name="Capeness M.J."/>
            <person name="Fenton A.K."/>
            <person name="Atterbury R.J."/>
            <person name="Harris M.A."/>
            <person name="Sockett R.E."/>
        </authorList>
    </citation>
    <scope>NUCLEOTIDE SEQUENCE [LARGE SCALE GENOMIC DNA]</scope>
    <source>
        <strain evidence="2 3">Tiberius</strain>
    </source>
</reference>
<feature type="chain" id="PRO_5003916186" evidence="1">
    <location>
        <begin position="22"/>
        <end position="254"/>
    </location>
</feature>
<dbReference type="SUPFAM" id="SSF53850">
    <property type="entry name" value="Periplasmic binding protein-like II"/>
    <property type="match status" value="1"/>
</dbReference>
<dbReference type="OrthoDB" id="5296159at2"/>
<accession>K7ZGH8</accession>
<dbReference type="PATRIC" id="fig|1069642.3.peg.2787"/>
<proteinExistence type="predicted"/>
<dbReference type="STRING" id="1069642.Bdt_2816"/>
<evidence type="ECO:0000313" key="2">
    <source>
        <dbReference type="EMBL" id="AFY02497.1"/>
    </source>
</evidence>
<keyword evidence="1" id="KW-0732">Signal</keyword>
<gene>
    <name evidence="2" type="ORF">Bdt_2816</name>
</gene>
<dbReference type="RefSeq" id="WP_015091926.1">
    <property type="nucleotide sequence ID" value="NC_019567.1"/>
</dbReference>
<sequence>MTAIAKLALLILALAANMAHATSKKTITLITHEAPPYMSESLPDQGAVFYALRQVFKKSGFDLKVTFAPSWVRAKMNALKDKEVDGYAPFRTVENSDVFEFSDFVFESPWVIAERKEKPIVWNHMRDLSKYVAGNVQGVELRPGVKELADQGQLKIETTTSQNNNILKLATKRVDFVFTDFYVFRYLMATDPSLKPYRARLQLNAKPIVIERYGAALKKSPHSAALIKTLNENSAEFKKHIDDYLTRIEKENAH</sequence>
<dbReference type="Proteomes" id="UP000010074">
    <property type="component" value="Chromosome"/>
</dbReference>
<dbReference type="AlphaFoldDB" id="K7ZGH8"/>
<dbReference type="EMBL" id="CP002930">
    <property type="protein sequence ID" value="AFY02497.1"/>
    <property type="molecule type" value="Genomic_DNA"/>
</dbReference>
<protein>
    <submittedName>
        <fullName evidence="2">Putative ABC-type amino acid transport periplasmic protein</fullName>
    </submittedName>
</protein>
<dbReference type="Gene3D" id="3.40.190.10">
    <property type="entry name" value="Periplasmic binding protein-like II"/>
    <property type="match status" value="2"/>
</dbReference>
<dbReference type="KEGG" id="bbat:Bdt_2816"/>